<keyword evidence="2" id="KW-1185">Reference proteome</keyword>
<gene>
    <name evidence="1" type="ORF">NC992_19785</name>
</gene>
<name>A0ABV0K8M9_9CYAN</name>
<organism evidence="1 2">
    <name type="scientific">Leptolyngbya subtilissima DQ-A4</name>
    <dbReference type="NCBI Taxonomy" id="2933933"/>
    <lineage>
        <taxon>Bacteria</taxon>
        <taxon>Bacillati</taxon>
        <taxon>Cyanobacteriota</taxon>
        <taxon>Cyanophyceae</taxon>
        <taxon>Leptolyngbyales</taxon>
        <taxon>Leptolyngbyaceae</taxon>
        <taxon>Leptolyngbya group</taxon>
        <taxon>Leptolyngbya</taxon>
    </lineage>
</organism>
<evidence type="ECO:0000313" key="1">
    <source>
        <dbReference type="EMBL" id="MEP0949132.1"/>
    </source>
</evidence>
<protein>
    <submittedName>
        <fullName evidence="1">Uncharacterized protein</fullName>
    </submittedName>
</protein>
<proteinExistence type="predicted"/>
<comment type="caution">
    <text evidence="1">The sequence shown here is derived from an EMBL/GenBank/DDBJ whole genome shotgun (WGS) entry which is preliminary data.</text>
</comment>
<dbReference type="EMBL" id="JAMPKX010000010">
    <property type="protein sequence ID" value="MEP0949132.1"/>
    <property type="molecule type" value="Genomic_DNA"/>
</dbReference>
<reference evidence="1 2" key="1">
    <citation type="submission" date="2022-04" db="EMBL/GenBank/DDBJ databases">
        <title>Positive selection, recombination, and allopatry shape intraspecific diversity of widespread and dominant cyanobacteria.</title>
        <authorList>
            <person name="Wei J."/>
            <person name="Shu W."/>
            <person name="Hu C."/>
        </authorList>
    </citation>
    <scope>NUCLEOTIDE SEQUENCE [LARGE SCALE GENOMIC DNA]</scope>
    <source>
        <strain evidence="1 2">DQ-A4</strain>
    </source>
</reference>
<evidence type="ECO:0000313" key="2">
    <source>
        <dbReference type="Proteomes" id="UP001482513"/>
    </source>
</evidence>
<dbReference type="RefSeq" id="WP_190694179.1">
    <property type="nucleotide sequence ID" value="NZ_JAMPKX010000010.1"/>
</dbReference>
<sequence>MTKLAQQFSDLRPAIANAAQQIANVAQQFGIAGPEYSHAAGQLKARPSALR</sequence>
<accession>A0ABV0K8M9</accession>
<dbReference type="Proteomes" id="UP001482513">
    <property type="component" value="Unassembled WGS sequence"/>
</dbReference>